<sequence length="569" mass="62946">MNAEMEREAGKKRKWFVLAPNPDAENSSSGMEGLEDFKVCEACYEDEILAQPPAYSSQLIPAGIPIPGGGKTGTNYPGCTMSIPYIQRIYRDLPPKAIPFPTFLSESKARLSMLRCQKGKPLNTWDNRFFSPKPEHGFSEGQTPEFCLSCYTDLFNLTSFASRFLELDLSIREQQKENAAKAKDGTMTTLDKLMLDIAVSQAQTSGPVRKCIMGTPSIVFPISRAVESSDHSHYFWTVVPKVLCHPKCEASGIEAGGTWWVLASNPSANFSICGGCFEGTVKAFPTTGIEAHFTPKPDIPKSTALICSLNPESGRALGYYTYLFTSINTSSISHLSNYVSQLPSFPCLGAKPFMAHQEVTSKWYGWDPYLSICEECWLSFVVSEDNVPSPSILSSISTTPMNFNGEQKTDKRLCSLYSDRMRRLWRIATGQRDVPHLPLLPPTPEETAVHDFPSFLTFAQSRYQTLLASFRALDQFQVDLRQETARLKFQGSMALSQKVSASNYAHAMGPTGSWSNSYLGHGNSFANPELLNAETMLQMNCDGHAAHTLRAQERAQRGDAIVALISSVE</sequence>
<gene>
    <name evidence="1" type="ORF">MKZ38_005187</name>
</gene>
<dbReference type="AlphaFoldDB" id="A0AAD5RW64"/>
<name>A0AAD5RW64_9PEZI</name>
<proteinExistence type="predicted"/>
<protein>
    <submittedName>
        <fullName evidence="1">Uncharacterized protein</fullName>
    </submittedName>
</protein>
<keyword evidence="2" id="KW-1185">Reference proteome</keyword>
<reference evidence="1" key="1">
    <citation type="submission" date="2022-07" db="EMBL/GenBank/DDBJ databases">
        <title>Draft genome sequence of Zalerion maritima ATCC 34329, a (micro)plastics degrading marine fungus.</title>
        <authorList>
            <person name="Paco A."/>
            <person name="Goncalves M.F.M."/>
            <person name="Rocha-Santos T.A.P."/>
            <person name="Alves A."/>
        </authorList>
    </citation>
    <scope>NUCLEOTIDE SEQUENCE</scope>
    <source>
        <strain evidence="1">ATCC 34329</strain>
    </source>
</reference>
<dbReference type="Proteomes" id="UP001201980">
    <property type="component" value="Unassembled WGS sequence"/>
</dbReference>
<evidence type="ECO:0000313" key="1">
    <source>
        <dbReference type="EMBL" id="KAJ2905543.1"/>
    </source>
</evidence>
<dbReference type="EMBL" id="JAKWBI020000030">
    <property type="protein sequence ID" value="KAJ2905543.1"/>
    <property type="molecule type" value="Genomic_DNA"/>
</dbReference>
<organism evidence="1 2">
    <name type="scientific">Zalerion maritima</name>
    <dbReference type="NCBI Taxonomy" id="339359"/>
    <lineage>
        <taxon>Eukaryota</taxon>
        <taxon>Fungi</taxon>
        <taxon>Dikarya</taxon>
        <taxon>Ascomycota</taxon>
        <taxon>Pezizomycotina</taxon>
        <taxon>Sordariomycetes</taxon>
        <taxon>Lulworthiomycetidae</taxon>
        <taxon>Lulworthiales</taxon>
        <taxon>Lulworthiaceae</taxon>
        <taxon>Zalerion</taxon>
    </lineage>
</organism>
<accession>A0AAD5RW64</accession>
<comment type="caution">
    <text evidence="1">The sequence shown here is derived from an EMBL/GenBank/DDBJ whole genome shotgun (WGS) entry which is preliminary data.</text>
</comment>
<evidence type="ECO:0000313" key="2">
    <source>
        <dbReference type="Proteomes" id="UP001201980"/>
    </source>
</evidence>